<name>A0A811YAL2_NYCPR</name>
<feature type="domain" description="C2H2-type" evidence="6">
    <location>
        <begin position="125"/>
        <end position="152"/>
    </location>
</feature>
<evidence type="ECO:0000256" key="5">
    <source>
        <dbReference type="PROSITE-ProRule" id="PRU00042"/>
    </source>
</evidence>
<dbReference type="Gene3D" id="3.30.160.60">
    <property type="entry name" value="Classic Zinc Finger"/>
    <property type="match status" value="1"/>
</dbReference>
<dbReference type="AlphaFoldDB" id="A0A811YAL2"/>
<gene>
    <name evidence="8" type="ORF">NYPRO_LOCUS7356</name>
</gene>
<dbReference type="InterPro" id="IPR036236">
    <property type="entry name" value="Znf_C2H2_sf"/>
</dbReference>
<feature type="domain" description="KRAB" evidence="7">
    <location>
        <begin position="9"/>
        <end position="80"/>
    </location>
</feature>
<dbReference type="FunFam" id="3.30.160.60:FF:000446">
    <property type="entry name" value="Zinc finger protein"/>
    <property type="match status" value="1"/>
</dbReference>
<dbReference type="InterPro" id="IPR001909">
    <property type="entry name" value="KRAB"/>
</dbReference>
<dbReference type="PROSITE" id="PS00028">
    <property type="entry name" value="ZINC_FINGER_C2H2_1"/>
    <property type="match status" value="1"/>
</dbReference>
<dbReference type="SMART" id="SM00349">
    <property type="entry name" value="KRAB"/>
    <property type="match status" value="1"/>
</dbReference>
<dbReference type="CDD" id="cd07765">
    <property type="entry name" value="KRAB_A-box"/>
    <property type="match status" value="1"/>
</dbReference>
<dbReference type="PROSITE" id="PS50805">
    <property type="entry name" value="KRAB"/>
    <property type="match status" value="1"/>
</dbReference>
<dbReference type="Gene3D" id="6.10.140.140">
    <property type="match status" value="1"/>
</dbReference>
<dbReference type="PROSITE" id="PS50157">
    <property type="entry name" value="ZINC_FINGER_C2H2_2"/>
    <property type="match status" value="1"/>
</dbReference>
<evidence type="ECO:0000256" key="4">
    <source>
        <dbReference type="ARBA" id="ARBA00022833"/>
    </source>
</evidence>
<evidence type="ECO:0000256" key="2">
    <source>
        <dbReference type="ARBA" id="ARBA00022737"/>
    </source>
</evidence>
<sequence length="155" mass="18578">MNICFKGPVTFTDVAVEFTQEEWMMLDSSQRRIYRDVMLENYINLTSVEHHHKYDKALWHFEKTQTAQKEHACFKHGVYVKHTDMLPIYNNFHKVEDPYECNKCLTFCHPFHRQQEQIPNAEKCHECNQCGKAFKRLCNLTLHKKCHMGKKKKTI</sequence>
<evidence type="ECO:0000259" key="6">
    <source>
        <dbReference type="PROSITE" id="PS50157"/>
    </source>
</evidence>
<dbReference type="InterPro" id="IPR036051">
    <property type="entry name" value="KRAB_dom_sf"/>
</dbReference>
<keyword evidence="4" id="KW-0862">Zinc</keyword>
<proteinExistence type="predicted"/>
<dbReference type="EMBL" id="CAJHUB010000672">
    <property type="protein sequence ID" value="CAD7674561.1"/>
    <property type="molecule type" value="Genomic_DNA"/>
</dbReference>
<dbReference type="InterPro" id="IPR013087">
    <property type="entry name" value="Znf_C2H2_type"/>
</dbReference>
<evidence type="ECO:0000259" key="7">
    <source>
        <dbReference type="PROSITE" id="PS50805"/>
    </source>
</evidence>
<keyword evidence="1" id="KW-0479">Metal-binding</keyword>
<keyword evidence="9" id="KW-1185">Reference proteome</keyword>
<dbReference type="GO" id="GO:0006355">
    <property type="term" value="P:regulation of DNA-templated transcription"/>
    <property type="evidence" value="ECO:0007669"/>
    <property type="project" value="InterPro"/>
</dbReference>
<dbReference type="PANTHER" id="PTHR23232:SF163">
    <property type="entry name" value="ZINC FINGER PROTEIN 589"/>
    <property type="match status" value="1"/>
</dbReference>
<dbReference type="PANTHER" id="PTHR23232">
    <property type="entry name" value="KRAB DOMAIN C2H2 ZINC FINGER"/>
    <property type="match status" value="1"/>
</dbReference>
<dbReference type="SUPFAM" id="SSF109640">
    <property type="entry name" value="KRAB domain (Kruppel-associated box)"/>
    <property type="match status" value="1"/>
</dbReference>
<keyword evidence="2" id="KW-0677">Repeat</keyword>
<reference evidence="8" key="1">
    <citation type="submission" date="2020-12" db="EMBL/GenBank/DDBJ databases">
        <authorList>
            <consortium name="Molecular Ecology Group"/>
        </authorList>
    </citation>
    <scope>NUCLEOTIDE SEQUENCE</scope>
    <source>
        <strain evidence="8">TBG_1078</strain>
    </source>
</reference>
<dbReference type="GO" id="GO:0008270">
    <property type="term" value="F:zinc ion binding"/>
    <property type="evidence" value="ECO:0007669"/>
    <property type="project" value="UniProtKB-KW"/>
</dbReference>
<dbReference type="SUPFAM" id="SSF57667">
    <property type="entry name" value="beta-beta-alpha zinc fingers"/>
    <property type="match status" value="1"/>
</dbReference>
<dbReference type="InterPro" id="IPR050169">
    <property type="entry name" value="Krueppel_C2H2_ZnF"/>
</dbReference>
<evidence type="ECO:0000313" key="8">
    <source>
        <dbReference type="EMBL" id="CAD7674561.1"/>
    </source>
</evidence>
<protein>
    <submittedName>
        <fullName evidence="8">(raccoon dog) hypothetical protein</fullName>
    </submittedName>
</protein>
<dbReference type="Pfam" id="PF01352">
    <property type="entry name" value="KRAB"/>
    <property type="match status" value="1"/>
</dbReference>
<evidence type="ECO:0000256" key="3">
    <source>
        <dbReference type="ARBA" id="ARBA00022771"/>
    </source>
</evidence>
<dbReference type="Proteomes" id="UP000645828">
    <property type="component" value="Unassembled WGS sequence"/>
</dbReference>
<comment type="caution">
    <text evidence="8">The sequence shown here is derived from an EMBL/GenBank/DDBJ whole genome shotgun (WGS) entry which is preliminary data.</text>
</comment>
<evidence type="ECO:0000313" key="9">
    <source>
        <dbReference type="Proteomes" id="UP000645828"/>
    </source>
</evidence>
<keyword evidence="3 5" id="KW-0863">Zinc-finger</keyword>
<organism evidence="8 9">
    <name type="scientific">Nyctereutes procyonoides</name>
    <name type="common">Raccoon dog</name>
    <name type="synonym">Canis procyonoides</name>
    <dbReference type="NCBI Taxonomy" id="34880"/>
    <lineage>
        <taxon>Eukaryota</taxon>
        <taxon>Metazoa</taxon>
        <taxon>Chordata</taxon>
        <taxon>Craniata</taxon>
        <taxon>Vertebrata</taxon>
        <taxon>Euteleostomi</taxon>
        <taxon>Mammalia</taxon>
        <taxon>Eutheria</taxon>
        <taxon>Laurasiatheria</taxon>
        <taxon>Carnivora</taxon>
        <taxon>Caniformia</taxon>
        <taxon>Canidae</taxon>
        <taxon>Nyctereutes</taxon>
    </lineage>
</organism>
<evidence type="ECO:0000256" key="1">
    <source>
        <dbReference type="ARBA" id="ARBA00022723"/>
    </source>
</evidence>
<accession>A0A811YAL2</accession>